<evidence type="ECO:0000313" key="2">
    <source>
        <dbReference type="Proteomes" id="UP000245712"/>
    </source>
</evidence>
<accession>A0ABX5KFT8</accession>
<reference evidence="1 2" key="1">
    <citation type="submission" date="2018-05" db="EMBL/GenBank/DDBJ databases">
        <title>Genomic Encyclopedia of Type Strains, Phase IV (KMG-V): Genome sequencing to study the core and pangenomes of soil and plant-associated prokaryotes.</title>
        <authorList>
            <person name="Whitman W."/>
        </authorList>
    </citation>
    <scope>NUCLEOTIDE SEQUENCE [LARGE SCALE GENOMIC DNA]</scope>
    <source>
        <strain evidence="1 2">SCZa-39</strain>
    </source>
</reference>
<comment type="caution">
    <text evidence="1">The sequence shown here is derived from an EMBL/GenBank/DDBJ whole genome shotgun (WGS) entry which is preliminary data.</text>
</comment>
<gene>
    <name evidence="1" type="ORF">C7402_117107</name>
</gene>
<keyword evidence="2" id="KW-1185">Reference proteome</keyword>
<dbReference type="RefSeq" id="WP_116613373.1">
    <property type="nucleotide sequence ID" value="NZ_QEOB01000017.1"/>
</dbReference>
<dbReference type="Proteomes" id="UP000245712">
    <property type="component" value="Unassembled WGS sequence"/>
</dbReference>
<name>A0ABX5KFT8_9BURK</name>
<proteinExistence type="predicted"/>
<organism evidence="1 2">
    <name type="scientific">Paraburkholderia unamae</name>
    <dbReference type="NCBI Taxonomy" id="219649"/>
    <lineage>
        <taxon>Bacteria</taxon>
        <taxon>Pseudomonadati</taxon>
        <taxon>Pseudomonadota</taxon>
        <taxon>Betaproteobacteria</taxon>
        <taxon>Burkholderiales</taxon>
        <taxon>Burkholderiaceae</taxon>
        <taxon>Paraburkholderia</taxon>
    </lineage>
</organism>
<evidence type="ECO:0000313" key="1">
    <source>
        <dbReference type="EMBL" id="PVX75695.1"/>
    </source>
</evidence>
<dbReference type="EMBL" id="QEOB01000017">
    <property type="protein sequence ID" value="PVX75695.1"/>
    <property type="molecule type" value="Genomic_DNA"/>
</dbReference>
<sequence>MIYPTATEILHCVDHALLDASDPELGRMSVKSALATCRHMVRHVEVRLRLETAILLDDIDKTRSLLTQLAAQIDTLGEAQASLAQRIRSTLDNESAELESAGDDLALVRARALNLREQVYQTLASLQALQMLDAGIKDTAHYRQARGLIREYIAYELQQEARLIAPAFKGQGPRR</sequence>
<protein>
    <submittedName>
        <fullName evidence="1">Uncharacterized protein</fullName>
    </submittedName>
</protein>